<feature type="region of interest" description="Disordered" evidence="1">
    <location>
        <begin position="1"/>
        <end position="23"/>
    </location>
</feature>
<comment type="caution">
    <text evidence="2">The sequence shown here is derived from an EMBL/GenBank/DDBJ whole genome shotgun (WGS) entry which is preliminary data.</text>
</comment>
<dbReference type="AlphaFoldDB" id="A0A4R4DSS4"/>
<keyword evidence="3" id="KW-1185">Reference proteome</keyword>
<name>A0A4R4DSS4_9PROT</name>
<evidence type="ECO:0000313" key="2">
    <source>
        <dbReference type="EMBL" id="TCZ64870.1"/>
    </source>
</evidence>
<gene>
    <name evidence="2" type="ORF">EXY23_05725</name>
</gene>
<proteinExistence type="predicted"/>
<dbReference type="RefSeq" id="WP_132285492.1">
    <property type="nucleotide sequence ID" value="NZ_SKBM01000004.1"/>
</dbReference>
<dbReference type="Proteomes" id="UP000295023">
    <property type="component" value="Unassembled WGS sequence"/>
</dbReference>
<accession>A0A4R4DSS4</accession>
<sequence length="337" mass="35232">MPRKTQQPPARHKAAAGRAASGTPADRLVRAWLDEDYDSFEDLVEELIVDGRDGVFSAAVRKLSEKYEDEAVQDFAAALTELAEAAEGQEGFDLAQLVLLPAVTAGRLPDAAALAQGLAAAGVVPQGAETSFAEGWRAAEAVGALPPAAVRRVLLDIARGRPPADLPPLPPGELPEGEIVTLVGAVLYRTEPPTEDPDADPEVLAAAAEGRASELADAFERWCLSLPAEVSGGALILPLCAPSDLAEEIESLLEEVTADDPDLDEIIDFVETARAEAAGDDVVARLLPGAEGVTLTVLTRSGRELDSRAFALGENSLTVEAIRSAVERCVPVLDGPA</sequence>
<protein>
    <submittedName>
        <fullName evidence="2">Uncharacterized protein</fullName>
    </submittedName>
</protein>
<organism evidence="2 3">
    <name type="scientific">Roseicella aquatilis</name>
    <dbReference type="NCBI Taxonomy" id="2527868"/>
    <lineage>
        <taxon>Bacteria</taxon>
        <taxon>Pseudomonadati</taxon>
        <taxon>Pseudomonadota</taxon>
        <taxon>Alphaproteobacteria</taxon>
        <taxon>Acetobacterales</taxon>
        <taxon>Roseomonadaceae</taxon>
        <taxon>Roseicella</taxon>
    </lineage>
</organism>
<dbReference type="EMBL" id="SKBM01000004">
    <property type="protein sequence ID" value="TCZ64870.1"/>
    <property type="molecule type" value="Genomic_DNA"/>
</dbReference>
<dbReference type="OrthoDB" id="7251802at2"/>
<reference evidence="2 3" key="1">
    <citation type="submission" date="2019-03" db="EMBL/GenBank/DDBJ databases">
        <title>Paracraurococcus aquatilis NE82 genome sequence.</title>
        <authorList>
            <person name="Zhao Y."/>
            <person name="Du Z."/>
        </authorList>
    </citation>
    <scope>NUCLEOTIDE SEQUENCE [LARGE SCALE GENOMIC DNA]</scope>
    <source>
        <strain evidence="2 3">NE82</strain>
    </source>
</reference>
<evidence type="ECO:0000313" key="3">
    <source>
        <dbReference type="Proteomes" id="UP000295023"/>
    </source>
</evidence>
<evidence type="ECO:0000256" key="1">
    <source>
        <dbReference type="SAM" id="MobiDB-lite"/>
    </source>
</evidence>